<evidence type="ECO:0000256" key="1">
    <source>
        <dbReference type="ARBA" id="ARBA00023015"/>
    </source>
</evidence>
<dbReference type="SUPFAM" id="SSF46689">
    <property type="entry name" value="Homeodomain-like"/>
    <property type="match status" value="1"/>
</dbReference>
<dbReference type="EMBL" id="QRAN01000012">
    <property type="protein sequence ID" value="RLQ21540.1"/>
    <property type="molecule type" value="Genomic_DNA"/>
</dbReference>
<sequence length="230" mass="26189">MTPDVYNFASHVYREPAMSASANTSMETPNSRERQRLQTRAQILSAAIDGFARSGFEATSLAEVARRAGVKKALVQYHFATKEQLWKEAALLIWQQRNDFLRDILATPDEPDLTEQMRRGFVALVEFSLEHPQWLWFMFHEAAVGGDRQAWLLDKCLARDYRLGEAFVRQFQRQGLIREGSPMQLLHLISGALTYNLLVAPTTLRATGLDLSSREAIDEQVALLQQLLRP</sequence>
<dbReference type="PRINTS" id="PR00455">
    <property type="entry name" value="HTHTETR"/>
</dbReference>
<evidence type="ECO:0000259" key="5">
    <source>
        <dbReference type="PROSITE" id="PS50977"/>
    </source>
</evidence>
<dbReference type="SUPFAM" id="SSF48498">
    <property type="entry name" value="Tetracyclin repressor-like, C-terminal domain"/>
    <property type="match status" value="1"/>
</dbReference>
<dbReference type="InterPro" id="IPR036271">
    <property type="entry name" value="Tet_transcr_reg_TetR-rel_C_sf"/>
</dbReference>
<gene>
    <name evidence="6" type="ORF">DWB85_12340</name>
</gene>
<dbReference type="AlphaFoldDB" id="A0A3L7DYC3"/>
<feature type="domain" description="HTH tetR-type" evidence="5">
    <location>
        <begin position="37"/>
        <end position="97"/>
    </location>
</feature>
<keyword evidence="7" id="KW-1185">Reference proteome</keyword>
<evidence type="ECO:0000256" key="4">
    <source>
        <dbReference type="PROSITE-ProRule" id="PRU00335"/>
    </source>
</evidence>
<feature type="DNA-binding region" description="H-T-H motif" evidence="4">
    <location>
        <begin position="60"/>
        <end position="79"/>
    </location>
</feature>
<dbReference type="GO" id="GO:0000976">
    <property type="term" value="F:transcription cis-regulatory region binding"/>
    <property type="evidence" value="ECO:0007669"/>
    <property type="project" value="TreeGrafter"/>
</dbReference>
<evidence type="ECO:0000313" key="6">
    <source>
        <dbReference type="EMBL" id="RLQ21540.1"/>
    </source>
</evidence>
<dbReference type="InterPro" id="IPR009057">
    <property type="entry name" value="Homeodomain-like_sf"/>
</dbReference>
<reference evidence="6 7" key="1">
    <citation type="submission" date="2018-07" db="EMBL/GenBank/DDBJ databases">
        <title>Halioglobus sp. genome submission.</title>
        <authorList>
            <person name="Ye M.-Q."/>
            <person name="Du Z.-J."/>
        </authorList>
    </citation>
    <scope>NUCLEOTIDE SEQUENCE [LARGE SCALE GENOMIC DNA]</scope>
    <source>
        <strain evidence="6 7">U0301</strain>
    </source>
</reference>
<dbReference type="PANTHER" id="PTHR30055">
    <property type="entry name" value="HTH-TYPE TRANSCRIPTIONAL REGULATOR RUTR"/>
    <property type="match status" value="1"/>
</dbReference>
<dbReference type="Gene3D" id="1.10.357.10">
    <property type="entry name" value="Tetracycline Repressor, domain 2"/>
    <property type="match status" value="1"/>
</dbReference>
<evidence type="ECO:0000313" key="7">
    <source>
        <dbReference type="Proteomes" id="UP000265509"/>
    </source>
</evidence>
<accession>A0A3L7DYC3</accession>
<keyword evidence="3" id="KW-0804">Transcription</keyword>
<keyword evidence="1" id="KW-0805">Transcription regulation</keyword>
<proteinExistence type="predicted"/>
<organism evidence="6 7">
    <name type="scientific">Seongchinamella sediminis</name>
    <dbReference type="NCBI Taxonomy" id="2283635"/>
    <lineage>
        <taxon>Bacteria</taxon>
        <taxon>Pseudomonadati</taxon>
        <taxon>Pseudomonadota</taxon>
        <taxon>Gammaproteobacteria</taxon>
        <taxon>Cellvibrionales</taxon>
        <taxon>Halieaceae</taxon>
        <taxon>Seongchinamella</taxon>
    </lineage>
</organism>
<dbReference type="Proteomes" id="UP000265509">
    <property type="component" value="Unassembled WGS sequence"/>
</dbReference>
<protein>
    <submittedName>
        <fullName evidence="6">TetR family transcriptional regulator</fullName>
    </submittedName>
</protein>
<dbReference type="PROSITE" id="PS50977">
    <property type="entry name" value="HTH_TETR_2"/>
    <property type="match status" value="1"/>
</dbReference>
<dbReference type="GO" id="GO:0003700">
    <property type="term" value="F:DNA-binding transcription factor activity"/>
    <property type="evidence" value="ECO:0007669"/>
    <property type="project" value="TreeGrafter"/>
</dbReference>
<evidence type="ECO:0000256" key="2">
    <source>
        <dbReference type="ARBA" id="ARBA00023125"/>
    </source>
</evidence>
<dbReference type="InterPro" id="IPR050109">
    <property type="entry name" value="HTH-type_TetR-like_transc_reg"/>
</dbReference>
<name>A0A3L7DYC3_9GAMM</name>
<dbReference type="Pfam" id="PF00440">
    <property type="entry name" value="TetR_N"/>
    <property type="match status" value="1"/>
</dbReference>
<comment type="caution">
    <text evidence="6">The sequence shown here is derived from an EMBL/GenBank/DDBJ whole genome shotgun (WGS) entry which is preliminary data.</text>
</comment>
<dbReference type="PANTHER" id="PTHR30055:SF234">
    <property type="entry name" value="HTH-TYPE TRANSCRIPTIONAL REGULATOR BETI"/>
    <property type="match status" value="1"/>
</dbReference>
<dbReference type="InterPro" id="IPR001647">
    <property type="entry name" value="HTH_TetR"/>
</dbReference>
<evidence type="ECO:0000256" key="3">
    <source>
        <dbReference type="ARBA" id="ARBA00023163"/>
    </source>
</evidence>
<keyword evidence="2 4" id="KW-0238">DNA-binding</keyword>